<feature type="domain" description="DUF7918" evidence="2">
    <location>
        <begin position="10"/>
        <end position="223"/>
    </location>
</feature>
<dbReference type="PANTHER" id="PTHR36223">
    <property type="entry name" value="BETA-LACTAMASE-TYPE TRANSPEPTIDASE FOLD DOMAIN CONTAINING PROTEIN"/>
    <property type="match status" value="1"/>
</dbReference>
<sequence length="351" mass="38780">MAVHPDYPDLQVEVTVDGKPLKEYVNPDETDDPDTITRYIEAVSGAEFALSLAFGDKFPTKHDIGFEIEIDGNEVESSYSAKESLPKVAVIKGAESLVKSKWVLQHFAFSELRITDGLGTSRNSFDQEMMATLGTIAIRLEFGCGGQMSSRPQSYNISALDTVSEFDLKGQAKSHQTGVGSTTPIDTPDFCFNWTSKGGYFATFYFKYRSIAALKSLGIIPRDPSPTPLRSPLPTPSHSVRSSLSIQAQDLRKSTQGPHDIHESLEIHEIIAMIAGHRGRDKGLAGQSRKSLMALLKYYEKQDEQNLSVKHEAGEEDEGAVRIKRERDDGGAAREGSKRRKKEPEIIVLDD</sequence>
<gene>
    <name evidence="3" type="ORF">FB567DRAFT_586195</name>
</gene>
<proteinExistence type="predicted"/>
<evidence type="ECO:0000259" key="2">
    <source>
        <dbReference type="Pfam" id="PF25534"/>
    </source>
</evidence>
<evidence type="ECO:0000256" key="1">
    <source>
        <dbReference type="SAM" id="MobiDB-lite"/>
    </source>
</evidence>
<evidence type="ECO:0000313" key="4">
    <source>
        <dbReference type="Proteomes" id="UP000813461"/>
    </source>
</evidence>
<dbReference type="InterPro" id="IPR057678">
    <property type="entry name" value="DUF7918"/>
</dbReference>
<evidence type="ECO:0000313" key="3">
    <source>
        <dbReference type="EMBL" id="KAH7094843.1"/>
    </source>
</evidence>
<dbReference type="PANTHER" id="PTHR36223:SF1">
    <property type="entry name" value="TRANSCRIPTION ELONGATION FACTOR EAF N-TERMINAL DOMAIN-CONTAINING PROTEIN"/>
    <property type="match status" value="1"/>
</dbReference>
<organism evidence="3 4">
    <name type="scientific">Paraphoma chrysanthemicola</name>
    <dbReference type="NCBI Taxonomy" id="798071"/>
    <lineage>
        <taxon>Eukaryota</taxon>
        <taxon>Fungi</taxon>
        <taxon>Dikarya</taxon>
        <taxon>Ascomycota</taxon>
        <taxon>Pezizomycotina</taxon>
        <taxon>Dothideomycetes</taxon>
        <taxon>Pleosporomycetidae</taxon>
        <taxon>Pleosporales</taxon>
        <taxon>Pleosporineae</taxon>
        <taxon>Phaeosphaeriaceae</taxon>
        <taxon>Paraphoma</taxon>
    </lineage>
</organism>
<comment type="caution">
    <text evidence="3">The sequence shown here is derived from an EMBL/GenBank/DDBJ whole genome shotgun (WGS) entry which is preliminary data.</text>
</comment>
<reference evidence="3" key="1">
    <citation type="journal article" date="2021" name="Nat. Commun.">
        <title>Genetic determinants of endophytism in the Arabidopsis root mycobiome.</title>
        <authorList>
            <person name="Mesny F."/>
            <person name="Miyauchi S."/>
            <person name="Thiergart T."/>
            <person name="Pickel B."/>
            <person name="Atanasova L."/>
            <person name="Karlsson M."/>
            <person name="Huettel B."/>
            <person name="Barry K.W."/>
            <person name="Haridas S."/>
            <person name="Chen C."/>
            <person name="Bauer D."/>
            <person name="Andreopoulos W."/>
            <person name="Pangilinan J."/>
            <person name="LaButti K."/>
            <person name="Riley R."/>
            <person name="Lipzen A."/>
            <person name="Clum A."/>
            <person name="Drula E."/>
            <person name="Henrissat B."/>
            <person name="Kohler A."/>
            <person name="Grigoriev I.V."/>
            <person name="Martin F.M."/>
            <person name="Hacquard S."/>
        </authorList>
    </citation>
    <scope>NUCLEOTIDE SEQUENCE</scope>
    <source>
        <strain evidence="3">MPI-SDFR-AT-0120</strain>
    </source>
</reference>
<protein>
    <recommendedName>
        <fullName evidence="2">DUF7918 domain-containing protein</fullName>
    </recommendedName>
</protein>
<dbReference type="OrthoDB" id="3364132at2759"/>
<feature type="compositionally biased region" description="Basic and acidic residues" evidence="1">
    <location>
        <begin position="307"/>
        <end position="336"/>
    </location>
</feature>
<dbReference type="AlphaFoldDB" id="A0A8K0RGE8"/>
<keyword evidence="4" id="KW-1185">Reference proteome</keyword>
<feature type="compositionally biased region" description="Polar residues" evidence="1">
    <location>
        <begin position="237"/>
        <end position="248"/>
    </location>
</feature>
<dbReference type="EMBL" id="JAGMVJ010000001">
    <property type="protein sequence ID" value="KAH7094843.1"/>
    <property type="molecule type" value="Genomic_DNA"/>
</dbReference>
<feature type="region of interest" description="Disordered" evidence="1">
    <location>
        <begin position="223"/>
        <end position="259"/>
    </location>
</feature>
<accession>A0A8K0RGE8</accession>
<dbReference type="Proteomes" id="UP000813461">
    <property type="component" value="Unassembled WGS sequence"/>
</dbReference>
<name>A0A8K0RGE8_9PLEO</name>
<feature type="region of interest" description="Disordered" evidence="1">
    <location>
        <begin position="307"/>
        <end position="351"/>
    </location>
</feature>
<feature type="compositionally biased region" description="Pro residues" evidence="1">
    <location>
        <begin position="223"/>
        <end position="235"/>
    </location>
</feature>
<dbReference type="Pfam" id="PF25534">
    <property type="entry name" value="DUF7918"/>
    <property type="match status" value="1"/>
</dbReference>